<comment type="caution">
    <text evidence="14">The sequence shown here is derived from an EMBL/GenBank/DDBJ whole genome shotgun (WGS) entry which is preliminary data.</text>
</comment>
<keyword evidence="11" id="KW-0802">TPR repeat</keyword>
<feature type="domain" description="SET" evidence="12">
    <location>
        <begin position="243"/>
        <end position="533"/>
    </location>
</feature>
<dbReference type="InterPro" id="IPR046341">
    <property type="entry name" value="SET_dom_sf"/>
</dbReference>
<dbReference type="SUPFAM" id="SSF82199">
    <property type="entry name" value="SET domain"/>
    <property type="match status" value="1"/>
</dbReference>
<keyword evidence="5 10" id="KW-0863">Zinc-finger</keyword>
<evidence type="ECO:0000256" key="5">
    <source>
        <dbReference type="ARBA" id="ARBA00022771"/>
    </source>
</evidence>
<gene>
    <name evidence="14" type="ORF">KP79_PYT18914</name>
</gene>
<dbReference type="InterPro" id="IPR052097">
    <property type="entry name" value="SET-MYND_domain_protein"/>
</dbReference>
<keyword evidence="15" id="KW-1185">Reference proteome</keyword>
<dbReference type="STRING" id="6573.A0A210QZH8"/>
<evidence type="ECO:0000259" key="13">
    <source>
        <dbReference type="PROSITE" id="PS50865"/>
    </source>
</evidence>
<evidence type="ECO:0000256" key="6">
    <source>
        <dbReference type="ARBA" id="ARBA00022833"/>
    </source>
</evidence>
<dbReference type="InterPro" id="IPR002893">
    <property type="entry name" value="Znf_MYND"/>
</dbReference>
<dbReference type="GO" id="GO:0032259">
    <property type="term" value="P:methylation"/>
    <property type="evidence" value="ECO:0007669"/>
    <property type="project" value="UniProtKB-KW"/>
</dbReference>
<evidence type="ECO:0000256" key="1">
    <source>
        <dbReference type="ARBA" id="ARBA00022603"/>
    </source>
</evidence>
<dbReference type="GO" id="GO:0005737">
    <property type="term" value="C:cytoplasm"/>
    <property type="evidence" value="ECO:0007669"/>
    <property type="project" value="TreeGrafter"/>
</dbReference>
<evidence type="ECO:0000256" key="7">
    <source>
        <dbReference type="ARBA" id="ARBA00093423"/>
    </source>
</evidence>
<dbReference type="SUPFAM" id="SSF144232">
    <property type="entry name" value="HIT/MYND zinc finger-like"/>
    <property type="match status" value="1"/>
</dbReference>
<protein>
    <recommendedName>
        <fullName evidence="8">Protein-lysine N-methyltransferase SMYD4</fullName>
    </recommendedName>
    <alternativeName>
        <fullName evidence="9">SET and MYND domain-containing protein 4</fullName>
    </alternativeName>
</protein>
<dbReference type="AlphaFoldDB" id="A0A210QZH8"/>
<dbReference type="PROSITE" id="PS50865">
    <property type="entry name" value="ZF_MYND_2"/>
    <property type="match status" value="1"/>
</dbReference>
<dbReference type="Pfam" id="PF00856">
    <property type="entry name" value="SET"/>
    <property type="match status" value="1"/>
</dbReference>
<evidence type="ECO:0000313" key="14">
    <source>
        <dbReference type="EMBL" id="OWF54168.1"/>
    </source>
</evidence>
<keyword evidence="6" id="KW-0862">Zinc</keyword>
<sequence>MRMASTTMSKNNADEWYDKITSFLRDEGTLEELRKKFDKCTSNEERVNLIYKLPIAQDVMQTNPNFKEKCEEVAVNLRNQGNAFFQKKKYKQALDLYTQSVLFSPCPSSSSPSENNDNLEKPPTLALAFANRSAVLYHMTKDELCLADIELALENGYPENLQYKLYDRRGKCYMQLKWGEAATEAFTKAKGQIRVSDLDEDKMKKIAEEIDKLIVACGKIKDDQHKKVMKTQAECNRSHDDLPVISSRNVKFPNASAAVTMEESEEMGRGIYAAEDIEIGDVLVVEKAYMSVSMPGCSILNCHNCCERLFSPFPCRNCAEVGYCSRQCEMESWKNYHCVECEHLGGIQAAQLGLGHLSFRMVLKAGFEYLKAYKDTADAVGDSFGSGFNRDGVYDSNDYNTVYNLVNHCEKRTTTDLLKRTINAVFLVKCLENSSFVPSTEKRHEDLMYVGGHILRHIQMLPCNAHEVSELKLKKTMIAESVGEEIGSAIYAMLSLFNHSCDPDVVRHSYGDVCVVRAIKKISKGREILDNYGTVYAVSAKSDRQKKLSQYQFVCNCLPCQNVWPLYFNIPNEVPIFKCEKCSSALSPVNNTTKTAKCTACKYTQKLAKTILTLECSDKVFRTVLEKFLSGNQGPEHTLHVLNKHLQFLQQNICLPWQDFNNCQEAIKQCYAMQANCHVIE</sequence>
<organism evidence="14 15">
    <name type="scientific">Mizuhopecten yessoensis</name>
    <name type="common">Japanese scallop</name>
    <name type="synonym">Patinopecten yessoensis</name>
    <dbReference type="NCBI Taxonomy" id="6573"/>
    <lineage>
        <taxon>Eukaryota</taxon>
        <taxon>Metazoa</taxon>
        <taxon>Spiralia</taxon>
        <taxon>Lophotrochozoa</taxon>
        <taxon>Mollusca</taxon>
        <taxon>Bivalvia</taxon>
        <taxon>Autobranchia</taxon>
        <taxon>Pteriomorphia</taxon>
        <taxon>Pectinida</taxon>
        <taxon>Pectinoidea</taxon>
        <taxon>Pectinidae</taxon>
        <taxon>Mizuhopecten</taxon>
    </lineage>
</organism>
<keyword evidence="4" id="KW-0479">Metal-binding</keyword>
<keyword evidence="1" id="KW-0489">Methyltransferase</keyword>
<accession>A0A210QZH8</accession>
<dbReference type="PANTHER" id="PTHR46165:SF7">
    <property type="entry name" value="SET AND MYND DOMAIN-CONTAINING PROTEIN 4"/>
    <property type="match status" value="1"/>
</dbReference>
<dbReference type="Gene3D" id="1.10.220.160">
    <property type="match status" value="1"/>
</dbReference>
<dbReference type="GO" id="GO:0008168">
    <property type="term" value="F:methyltransferase activity"/>
    <property type="evidence" value="ECO:0007669"/>
    <property type="project" value="UniProtKB-KW"/>
</dbReference>
<name>A0A210QZH8_MIZYE</name>
<dbReference type="GO" id="GO:0008270">
    <property type="term" value="F:zinc ion binding"/>
    <property type="evidence" value="ECO:0007669"/>
    <property type="project" value="UniProtKB-KW"/>
</dbReference>
<dbReference type="InterPro" id="IPR001214">
    <property type="entry name" value="SET_dom"/>
</dbReference>
<dbReference type="EMBL" id="NEDP02001154">
    <property type="protein sequence ID" value="OWF54168.1"/>
    <property type="molecule type" value="Genomic_DNA"/>
</dbReference>
<dbReference type="GO" id="GO:0042826">
    <property type="term" value="F:histone deacetylase binding"/>
    <property type="evidence" value="ECO:0007669"/>
    <property type="project" value="TreeGrafter"/>
</dbReference>
<dbReference type="Gene3D" id="6.10.140.2220">
    <property type="match status" value="1"/>
</dbReference>
<reference evidence="14 15" key="1">
    <citation type="journal article" date="2017" name="Nat. Ecol. Evol.">
        <title>Scallop genome provides insights into evolution of bilaterian karyotype and development.</title>
        <authorList>
            <person name="Wang S."/>
            <person name="Zhang J."/>
            <person name="Jiao W."/>
            <person name="Li J."/>
            <person name="Xun X."/>
            <person name="Sun Y."/>
            <person name="Guo X."/>
            <person name="Huan P."/>
            <person name="Dong B."/>
            <person name="Zhang L."/>
            <person name="Hu X."/>
            <person name="Sun X."/>
            <person name="Wang J."/>
            <person name="Zhao C."/>
            <person name="Wang Y."/>
            <person name="Wang D."/>
            <person name="Huang X."/>
            <person name="Wang R."/>
            <person name="Lv J."/>
            <person name="Li Y."/>
            <person name="Zhang Z."/>
            <person name="Liu B."/>
            <person name="Lu W."/>
            <person name="Hui Y."/>
            <person name="Liang J."/>
            <person name="Zhou Z."/>
            <person name="Hou R."/>
            <person name="Li X."/>
            <person name="Liu Y."/>
            <person name="Li H."/>
            <person name="Ning X."/>
            <person name="Lin Y."/>
            <person name="Zhao L."/>
            <person name="Xing Q."/>
            <person name="Dou J."/>
            <person name="Li Y."/>
            <person name="Mao J."/>
            <person name="Guo H."/>
            <person name="Dou H."/>
            <person name="Li T."/>
            <person name="Mu C."/>
            <person name="Jiang W."/>
            <person name="Fu Q."/>
            <person name="Fu X."/>
            <person name="Miao Y."/>
            <person name="Liu J."/>
            <person name="Yu Q."/>
            <person name="Li R."/>
            <person name="Liao H."/>
            <person name="Li X."/>
            <person name="Kong Y."/>
            <person name="Jiang Z."/>
            <person name="Chourrout D."/>
            <person name="Li R."/>
            <person name="Bao Z."/>
        </authorList>
    </citation>
    <scope>NUCLEOTIDE SEQUENCE [LARGE SCALE GENOMIC DNA]</scope>
    <source>
        <strain evidence="14 15">PY_sf001</strain>
    </source>
</reference>
<dbReference type="OrthoDB" id="5945798at2759"/>
<proteinExistence type="predicted"/>
<dbReference type="Gene3D" id="2.170.270.10">
    <property type="entry name" value="SET domain"/>
    <property type="match status" value="1"/>
</dbReference>
<evidence type="ECO:0000256" key="11">
    <source>
        <dbReference type="PROSITE-ProRule" id="PRU00339"/>
    </source>
</evidence>
<evidence type="ECO:0000256" key="10">
    <source>
        <dbReference type="PROSITE-ProRule" id="PRU00134"/>
    </source>
</evidence>
<dbReference type="PROSITE" id="PS50280">
    <property type="entry name" value="SET"/>
    <property type="match status" value="1"/>
</dbReference>
<evidence type="ECO:0000256" key="8">
    <source>
        <dbReference type="ARBA" id="ARBA00093635"/>
    </source>
</evidence>
<dbReference type="CDD" id="cd10536">
    <property type="entry name" value="SET_SMYD4"/>
    <property type="match status" value="1"/>
</dbReference>
<dbReference type="PANTHER" id="PTHR46165">
    <property type="entry name" value="SET AND MYND DOMAIN-CONTAINING PROTEIN 4"/>
    <property type="match status" value="1"/>
</dbReference>
<feature type="domain" description="MYND-type" evidence="13">
    <location>
        <begin position="302"/>
        <end position="341"/>
    </location>
</feature>
<dbReference type="InterPro" id="IPR019734">
    <property type="entry name" value="TPR_rpt"/>
</dbReference>
<keyword evidence="3" id="KW-0949">S-adenosyl-L-methionine</keyword>
<dbReference type="Gene3D" id="1.25.40.10">
    <property type="entry name" value="Tetratricopeptide repeat domain"/>
    <property type="match status" value="1"/>
</dbReference>
<evidence type="ECO:0000256" key="2">
    <source>
        <dbReference type="ARBA" id="ARBA00022679"/>
    </source>
</evidence>
<evidence type="ECO:0000256" key="9">
    <source>
        <dbReference type="ARBA" id="ARBA00093680"/>
    </source>
</evidence>
<dbReference type="SUPFAM" id="SSF48452">
    <property type="entry name" value="TPR-like"/>
    <property type="match status" value="1"/>
</dbReference>
<dbReference type="InterPro" id="IPR044421">
    <property type="entry name" value="SMYD4_SET"/>
</dbReference>
<dbReference type="PROSITE" id="PS50005">
    <property type="entry name" value="TPR"/>
    <property type="match status" value="1"/>
</dbReference>
<evidence type="ECO:0000256" key="3">
    <source>
        <dbReference type="ARBA" id="ARBA00022691"/>
    </source>
</evidence>
<comment type="function">
    <text evidence="7">Protein-lysine N-methyltransferase. Monomethylates PRMT5, modulating its transcriptional activity. May also act as a histone methyltransferase. Plays a critical role in cardiac development. Acts as a key epigenetic regulator of gene expression during cardiac development via its dual activities as a methyltransferase and negative regulator of HDAC1.</text>
</comment>
<dbReference type="InterPro" id="IPR011990">
    <property type="entry name" value="TPR-like_helical_dom_sf"/>
</dbReference>
<dbReference type="GO" id="GO:0005634">
    <property type="term" value="C:nucleus"/>
    <property type="evidence" value="ECO:0007669"/>
    <property type="project" value="TreeGrafter"/>
</dbReference>
<evidence type="ECO:0000256" key="4">
    <source>
        <dbReference type="ARBA" id="ARBA00022723"/>
    </source>
</evidence>
<evidence type="ECO:0000313" key="15">
    <source>
        <dbReference type="Proteomes" id="UP000242188"/>
    </source>
</evidence>
<feature type="repeat" description="TPR" evidence="11">
    <location>
        <begin position="74"/>
        <end position="107"/>
    </location>
</feature>
<dbReference type="Proteomes" id="UP000242188">
    <property type="component" value="Unassembled WGS sequence"/>
</dbReference>
<keyword evidence="2" id="KW-0808">Transferase</keyword>
<evidence type="ECO:0000259" key="12">
    <source>
        <dbReference type="PROSITE" id="PS50280"/>
    </source>
</evidence>